<dbReference type="AlphaFoldDB" id="A0A943ABG2"/>
<dbReference type="RefSeq" id="WP_278467991.1">
    <property type="nucleotide sequence ID" value="NZ_JAGZMU010000005.1"/>
</dbReference>
<evidence type="ECO:0000313" key="1">
    <source>
        <dbReference type="EMBL" id="MBS4893753.1"/>
    </source>
</evidence>
<reference evidence="1" key="1">
    <citation type="submission" date="2021-02" db="EMBL/GenBank/DDBJ databases">
        <title>Infant gut strain persistence is associated with maternal origin, phylogeny, and functional potential including surface adhesion and iron acquisition.</title>
        <authorList>
            <person name="Lou Y.C."/>
        </authorList>
    </citation>
    <scope>NUCLEOTIDE SEQUENCE</scope>
    <source>
        <strain evidence="1">L3_108_031G1_dasL3_108_031G1_concoct_20</strain>
    </source>
</reference>
<sequence>MSKMKELLISGNVQKDFERLGVEFRETYRGKEYGVCEVTEEEFDTLCNESNTESTWIDCGWRYSEGSNLGEANSERIVKNKKLKCWCEPLGDDELEASLVELGLLDYLDLLEYLAVERNEKDFKSICDYTIDLAKQNNIKLSELFKLYQG</sequence>
<dbReference type="Proteomes" id="UP000778864">
    <property type="component" value="Unassembled WGS sequence"/>
</dbReference>
<dbReference type="EMBL" id="JAGZMU010000005">
    <property type="protein sequence ID" value="MBS4893753.1"/>
    <property type="molecule type" value="Genomic_DNA"/>
</dbReference>
<accession>A0A943ABG2</accession>
<organism evidence="1 2">
    <name type="scientific">Veillonella parvula</name>
    <name type="common">Staphylococcus parvulus</name>
    <dbReference type="NCBI Taxonomy" id="29466"/>
    <lineage>
        <taxon>Bacteria</taxon>
        <taxon>Bacillati</taxon>
        <taxon>Bacillota</taxon>
        <taxon>Negativicutes</taxon>
        <taxon>Veillonellales</taxon>
        <taxon>Veillonellaceae</taxon>
        <taxon>Veillonella</taxon>
    </lineage>
</organism>
<gene>
    <name evidence="1" type="ORF">KHZ90_08260</name>
</gene>
<name>A0A943ABG2_VEIPA</name>
<comment type="caution">
    <text evidence="1">The sequence shown here is derived from an EMBL/GenBank/DDBJ whole genome shotgun (WGS) entry which is preliminary data.</text>
</comment>
<evidence type="ECO:0000313" key="2">
    <source>
        <dbReference type="Proteomes" id="UP000778864"/>
    </source>
</evidence>
<proteinExistence type="predicted"/>
<protein>
    <submittedName>
        <fullName evidence="1">Uncharacterized protein</fullName>
    </submittedName>
</protein>